<dbReference type="InterPro" id="IPR041675">
    <property type="entry name" value="PH_5"/>
</dbReference>
<dbReference type="PANTHER" id="PTHR46572:SF2">
    <property type="entry name" value="RHO1 GDP-GTP EXCHANGE PROTEIN 1-RELATED"/>
    <property type="match status" value="1"/>
</dbReference>
<feature type="region of interest" description="Disordered" evidence="2">
    <location>
        <begin position="1394"/>
        <end position="1417"/>
    </location>
</feature>
<feature type="domain" description="CNH" evidence="4">
    <location>
        <begin position="499"/>
        <end position="793"/>
    </location>
</feature>
<dbReference type="Gene3D" id="3.40.50.12780">
    <property type="entry name" value="N-terminal domain of ligase-like"/>
    <property type="match status" value="1"/>
</dbReference>
<dbReference type="Gene3D" id="2.30.29.30">
    <property type="entry name" value="Pleckstrin-homology domain (PH domain)/Phosphotyrosine-binding domain (PTB)"/>
    <property type="match status" value="1"/>
</dbReference>
<dbReference type="Gene3D" id="3.30.300.30">
    <property type="match status" value="1"/>
</dbReference>
<dbReference type="GO" id="GO:0005085">
    <property type="term" value="F:guanyl-nucleotide exchange factor activity"/>
    <property type="evidence" value="ECO:0007669"/>
    <property type="project" value="InterPro"/>
</dbReference>
<dbReference type="Pfam" id="PF13193">
    <property type="entry name" value="AMP-binding_C"/>
    <property type="match status" value="1"/>
</dbReference>
<dbReference type="InterPro" id="IPR011993">
    <property type="entry name" value="PH-like_dom_sf"/>
</dbReference>
<evidence type="ECO:0000313" key="5">
    <source>
        <dbReference type="EMBL" id="KAB8446204.1"/>
    </source>
</evidence>
<protein>
    <submittedName>
        <fullName evidence="5">Uncharacterized protein</fullName>
    </submittedName>
</protein>
<feature type="domain" description="DH" evidence="3">
    <location>
        <begin position="220"/>
        <end position="412"/>
    </location>
</feature>
<dbReference type="Gene3D" id="1.10.10.10">
    <property type="entry name" value="Winged helix-like DNA-binding domain superfamily/Winged helix DNA-binding domain"/>
    <property type="match status" value="1"/>
</dbReference>
<comment type="caution">
    <text evidence="5">The sequence shown here is derived from an EMBL/GenBank/DDBJ whole genome shotgun (WGS) entry which is preliminary data.</text>
</comment>
<keyword evidence="1" id="KW-0597">Phosphoprotein</keyword>
<dbReference type="SMART" id="SM00049">
    <property type="entry name" value="DEP"/>
    <property type="match status" value="1"/>
</dbReference>
<feature type="region of interest" description="Disordered" evidence="2">
    <location>
        <begin position="1886"/>
        <end position="1907"/>
    </location>
</feature>
<dbReference type="InterPro" id="IPR000219">
    <property type="entry name" value="DH_dom"/>
</dbReference>
<dbReference type="SUPFAM" id="SSF48065">
    <property type="entry name" value="DBL homology domain (DH-domain)"/>
    <property type="match status" value="1"/>
</dbReference>
<dbReference type="Pfam" id="PF00780">
    <property type="entry name" value="CNH"/>
    <property type="match status" value="1"/>
</dbReference>
<feature type="region of interest" description="Disordered" evidence="2">
    <location>
        <begin position="175"/>
        <end position="198"/>
    </location>
</feature>
<feature type="compositionally biased region" description="Basic and acidic residues" evidence="2">
    <location>
        <begin position="182"/>
        <end position="198"/>
    </location>
</feature>
<dbReference type="InterPro" id="IPR000591">
    <property type="entry name" value="DEP_dom"/>
</dbReference>
<evidence type="ECO:0000259" key="4">
    <source>
        <dbReference type="PROSITE" id="PS50219"/>
    </source>
</evidence>
<dbReference type="Pfam" id="PF24054">
    <property type="entry name" value="DUF7357"/>
    <property type="match status" value="1"/>
</dbReference>
<dbReference type="CDD" id="cd04435">
    <property type="entry name" value="DEP_fRom2"/>
    <property type="match status" value="1"/>
</dbReference>
<dbReference type="OrthoDB" id="1939490at2759"/>
<name>A0A5N6L0A0_9ROSI</name>
<keyword evidence="6" id="KW-1185">Reference proteome</keyword>
<feature type="compositionally biased region" description="Acidic residues" evidence="2">
    <location>
        <begin position="1891"/>
        <end position="1902"/>
    </location>
</feature>
<feature type="compositionally biased region" description="Low complexity" evidence="2">
    <location>
        <begin position="1538"/>
        <end position="1548"/>
    </location>
</feature>
<feature type="compositionally biased region" description="Low complexity" evidence="2">
    <location>
        <begin position="21"/>
        <end position="31"/>
    </location>
</feature>
<dbReference type="PROSITE" id="PS50010">
    <property type="entry name" value="DH_2"/>
    <property type="match status" value="1"/>
</dbReference>
<feature type="region of interest" description="Disordered" evidence="2">
    <location>
        <begin position="1"/>
        <end position="31"/>
    </location>
</feature>
<feature type="compositionally biased region" description="Polar residues" evidence="2">
    <location>
        <begin position="2062"/>
        <end position="2079"/>
    </location>
</feature>
<evidence type="ECO:0000313" key="6">
    <source>
        <dbReference type="Proteomes" id="UP000327013"/>
    </source>
</evidence>
<dbReference type="PROSITE" id="PS50219">
    <property type="entry name" value="CNH"/>
    <property type="match status" value="1"/>
</dbReference>
<dbReference type="SMART" id="SM00036">
    <property type="entry name" value="CNH"/>
    <property type="match status" value="1"/>
</dbReference>
<feature type="compositionally biased region" description="Acidic residues" evidence="2">
    <location>
        <begin position="1464"/>
        <end position="1496"/>
    </location>
</feature>
<dbReference type="CDD" id="cd00160">
    <property type="entry name" value="RhoGEF"/>
    <property type="match status" value="1"/>
</dbReference>
<dbReference type="Proteomes" id="UP000327013">
    <property type="component" value="Unassembled WGS sequence"/>
</dbReference>
<dbReference type="InterPro" id="IPR020845">
    <property type="entry name" value="AMP-binding_CS"/>
</dbReference>
<dbReference type="InterPro" id="IPR042099">
    <property type="entry name" value="ANL_N_sf"/>
</dbReference>
<dbReference type="InterPro" id="IPR055781">
    <property type="entry name" value="DUF7357"/>
</dbReference>
<dbReference type="Pfam" id="PF00610">
    <property type="entry name" value="DEP"/>
    <property type="match status" value="1"/>
</dbReference>
<dbReference type="SUPFAM" id="SSF46785">
    <property type="entry name" value="Winged helix' DNA-binding domain"/>
    <property type="match status" value="1"/>
</dbReference>
<dbReference type="Gene3D" id="1.20.900.10">
    <property type="entry name" value="Dbl homology (DH) domain"/>
    <property type="match status" value="1"/>
</dbReference>
<feature type="region of interest" description="Disordered" evidence="2">
    <location>
        <begin position="2036"/>
        <end position="2089"/>
    </location>
</feature>
<gene>
    <name evidence="5" type="ORF">FH972_025186</name>
</gene>
<dbReference type="PANTHER" id="PTHR46572">
    <property type="entry name" value="RHO1 GDP-GTP EXCHANGE PROTEIN 1-RELATED"/>
    <property type="match status" value="1"/>
</dbReference>
<evidence type="ECO:0000256" key="2">
    <source>
        <dbReference type="SAM" id="MobiDB-lite"/>
    </source>
</evidence>
<evidence type="ECO:0000259" key="3">
    <source>
        <dbReference type="PROSITE" id="PS50010"/>
    </source>
</evidence>
<dbReference type="InterPro" id="IPR052233">
    <property type="entry name" value="Rho-type_GEFs"/>
</dbReference>
<dbReference type="InterPro" id="IPR035899">
    <property type="entry name" value="DBL_dom_sf"/>
</dbReference>
<feature type="region of interest" description="Disordered" evidence="2">
    <location>
        <begin position="1783"/>
        <end position="1813"/>
    </location>
</feature>
<dbReference type="InterPro" id="IPR000873">
    <property type="entry name" value="AMP-dep_synth/lig_dom"/>
</dbReference>
<reference evidence="5 6" key="1">
    <citation type="submission" date="2019-06" db="EMBL/GenBank/DDBJ databases">
        <title>A chromosomal-level reference genome of Carpinus fangiana (Coryloideae, Betulaceae).</title>
        <authorList>
            <person name="Yang X."/>
            <person name="Wang Z."/>
            <person name="Zhang L."/>
            <person name="Hao G."/>
            <person name="Liu J."/>
            <person name="Yang Y."/>
        </authorList>
    </citation>
    <scope>NUCLEOTIDE SEQUENCE [LARGE SCALE GENOMIC DNA]</scope>
    <source>
        <strain evidence="5">Cfa_2016G</strain>
        <tissue evidence="5">Leaf</tissue>
    </source>
</reference>
<feature type="compositionally biased region" description="Polar residues" evidence="2">
    <location>
        <begin position="1"/>
        <end position="20"/>
    </location>
</feature>
<feature type="region of interest" description="Disordered" evidence="2">
    <location>
        <begin position="514"/>
        <end position="537"/>
    </location>
</feature>
<evidence type="ECO:0000256" key="1">
    <source>
        <dbReference type="ARBA" id="ARBA00022553"/>
    </source>
</evidence>
<organism evidence="5 6">
    <name type="scientific">Carpinus fangiana</name>
    <dbReference type="NCBI Taxonomy" id="176857"/>
    <lineage>
        <taxon>Eukaryota</taxon>
        <taxon>Viridiplantae</taxon>
        <taxon>Streptophyta</taxon>
        <taxon>Embryophyta</taxon>
        <taxon>Tracheophyta</taxon>
        <taxon>Spermatophyta</taxon>
        <taxon>Magnoliopsida</taxon>
        <taxon>eudicotyledons</taxon>
        <taxon>Gunneridae</taxon>
        <taxon>Pentapetalae</taxon>
        <taxon>rosids</taxon>
        <taxon>fabids</taxon>
        <taxon>Fagales</taxon>
        <taxon>Betulaceae</taxon>
        <taxon>Carpinus</taxon>
    </lineage>
</organism>
<dbReference type="Pfam" id="PF15405">
    <property type="entry name" value="PH_5"/>
    <property type="match status" value="1"/>
</dbReference>
<dbReference type="Pfam" id="PF00621">
    <property type="entry name" value="RhoGEF"/>
    <property type="match status" value="1"/>
</dbReference>
<sequence>MSMQSNADPRSFSMTSTARPSISAASTMTSSTVVPRRRTPLVYPALLSRVADIFRERLPLSDREKDGLLYKAAFTGTEAVDMIAYIMQTTDRNLALLLGRSLDAQKFFHDVTYDHRLRDSGHEVYQFRETLLDENSDVNGVFTLTTECYSPTCTPDRLCYSIACPKRVDQQKRLNMKPQAGLKREDSRTSLHEDQTDEQKLWINTVPKEVSDSVSDREKKRQEVISEICYTERDFVKDLEYLQDFWVKPLRAIQSPKPSPIPEHRREKFVRTVFANCAEIYSVNKRLADSLTRRQQENPVVHNVGDILLNFIPHFNPFITYGANQLNGKYEFEREKQSNPAFGRFADETERLKESRKLELNGYLTKPTTRLARYPLLLENIHKYTADDNPDKEDIPKAIKGIRNVLSQVNVESGKSENRFTLMQLSQQLVYRPGEHVDLQLTEENRKLIMKVILKKSPTDSTGDITAYLFDHAILFVRPKIVNKREELKVFKRPIPLGLLMISQMEEVNPRMGLAKRPSSGLIPGARSNTSTTRQEQGHPITFKALGKGGYEQTLYCSSQIQREKLLKAIGEQQSTLNSHENIFTKSNVNEGFFTGPLKHLVCCVKSNALSATIKVFKPMDAMTSSKKKSGFAKMLSSGQDVLKVFKEFYIPTETYSIHFLRSSLCVGCAKGFEIVTLDDLVTQPLLDQADTSLDFVAMKENLKPIYVERLQRDFLLCYSDFSFFVNKHGWRARPDWKITWEGTPESFAIFNQQYILAFEPNFIETRSMDTGMLVHIQTGKNVRMLHSSTREVAAALRHLAAEHLVIGAETRLPFKRPRANGPLLRGLGLDLGSVGRVETEVVPSLRNVVLVDNAEGRVDAAGIKCARAFADVLEDGGRGERSVKEELSADEVVNIQFTSGTTSAPKAAALTHRSILNNGASIGDRMLLTAEDVVCCPPPLFHCFGSILGYMATATHGSAIVFPAEAFDPLATLQAVQEYRCTALYGVPTMFIAELELLASRTVDGSYGFDRLRTGIAAGSSVPAELMRKLHRTLNLTELTICYGMTETSPVSVMTTTDDPLEKRVGTVGRLLPHITGKVVDPVDKKTVLGVGERGELAVSGYSVMKGYWGDQERTDEVLVKDEEDTIFMLTGDEASMDAEGYVTITGRIKDIIIRGGENIHPLDIENCLLGHEAVENVSCVGVPDERYGEVVAVFVIKRKEASIAEDELRIWVREHLAGHFVPKHVFWTEDLPKTPSGKVQKFKLREEALDLLKEKQQHHAAAMRLRLHIQRHELPPVKILFKVPEQQPTPVSKLLEWVNVLVPLESDGWGLEDYSVSVSGFECLHYLDLHDVLSHDDQVYIRALQTNDIKARIVSGRMQISNNGVHLLDGVPFGRQAIRRLHRPAVYIPPLKRRRLTQDQDDDAQGDQEPSFQIDDGVVASVDGAAELVPVGEIGGHVVTQKKKKRVRFSDESNNHALNNEAWEEYGEDDEDADEADYEPSDDSEDEDSDDVSEGNEGPSGAVSDSEDEEDTIPSQSPKRKHGQLELEQAANDGASSNSSDLSSSSDESDSEVEITNTPSETLGTDHIQEGEQALPPLSGSAPGKGTQATRARNKRRAAMRRLTILKVKCLLPEGASLADLNIFEAQERGEIPSNFDVYERFAAAQTQPKKTADTDDSQLSQTLRDTANYSPHYTPMQLDDSFGGNRFLQGLAASKSTGSNFRSIPSDDEPPEEMSAMCPVASAISQTASLPESQSDSILATKKARLDVLSSRRLLFGSLGVRNPRSKEEEDKLRVRLAAKAAPKSRGKRALASTTAETSGPEPDVSNDMSDAWKSRVNLTAVECVEEGIILSSPPFPFYQRWDPQQQYQSKKSKRQSQSHYDETAYADEEEWAGLDYDDAAPAVESSPAEEEYEQDGDDLPTLPEDLTKYKTLERGDCEVGAIIAFNRMEASQATGWLPGISPMRMAAIEAFHDGTLSLTLAKRDCPKAEYDKQGNRVYSKFEMPDDDGDQSAVEVDFEDLAQAYLVRSLAAADTSMVPDSVPLEFEIESMEEDDVLEADSLLTTDGTGRIRGSEEDSQNLQAAQHQMPPTTSASEDSNKLVEASA</sequence>
<dbReference type="InterPro" id="IPR001180">
    <property type="entry name" value="CNH_dom"/>
</dbReference>
<proteinExistence type="predicted"/>
<dbReference type="InterPro" id="IPR036388">
    <property type="entry name" value="WH-like_DNA-bd_sf"/>
</dbReference>
<dbReference type="InterPro" id="IPR045851">
    <property type="entry name" value="AMP-bd_C_sf"/>
</dbReference>
<dbReference type="EMBL" id="VIBQ01000038">
    <property type="protein sequence ID" value="KAB8446204.1"/>
    <property type="molecule type" value="Genomic_DNA"/>
</dbReference>
<accession>A0A5N6L0A0</accession>
<dbReference type="SUPFAM" id="SSF56801">
    <property type="entry name" value="Acetyl-CoA synthetase-like"/>
    <property type="match status" value="1"/>
</dbReference>
<dbReference type="GO" id="GO:0035556">
    <property type="term" value="P:intracellular signal transduction"/>
    <property type="evidence" value="ECO:0007669"/>
    <property type="project" value="InterPro"/>
</dbReference>
<dbReference type="PROSITE" id="PS00455">
    <property type="entry name" value="AMP_BINDING"/>
    <property type="match status" value="1"/>
</dbReference>
<dbReference type="SMART" id="SM00325">
    <property type="entry name" value="RhoGEF"/>
    <property type="match status" value="1"/>
</dbReference>
<dbReference type="InterPro" id="IPR025110">
    <property type="entry name" value="AMP-bd_C"/>
</dbReference>
<dbReference type="Pfam" id="PF00501">
    <property type="entry name" value="AMP-binding"/>
    <property type="match status" value="1"/>
</dbReference>
<dbReference type="InterPro" id="IPR036390">
    <property type="entry name" value="WH_DNA-bd_sf"/>
</dbReference>
<feature type="region of interest" description="Disordered" evidence="2">
    <location>
        <begin position="1443"/>
        <end position="1598"/>
    </location>
</feature>